<feature type="region of interest" description="Disordered" evidence="1">
    <location>
        <begin position="1"/>
        <end position="112"/>
    </location>
</feature>
<reference evidence="2" key="1">
    <citation type="submission" date="2021-05" db="EMBL/GenBank/DDBJ databases">
        <authorList>
            <person name="Alioto T."/>
            <person name="Alioto T."/>
            <person name="Gomez Garrido J."/>
        </authorList>
    </citation>
    <scope>NUCLEOTIDE SEQUENCE</scope>
</reference>
<dbReference type="EMBL" id="HBUF01376999">
    <property type="protein sequence ID" value="CAG6728731.1"/>
    <property type="molecule type" value="Transcribed_RNA"/>
</dbReference>
<dbReference type="AlphaFoldDB" id="A0A8D8YHR6"/>
<sequence length="199" mass="23004">MNQPQSRLQQNTVPEEPNLDLSHLSAEERSLIQNVMAKAKDMDSSKSYSNVSSSPTRLPSFQMYDQSSSFSNRWEKENFGEKSQQYMSDNSRKPEDTSLSEYSTSRERYKNELDSKLASEKRILKPDPKSELIEEEEEEEVSTLERKKVLLTRGILDSEAHSSNFTQRQVLIFNQLLPINTSILAKLNLKKSRLNYLSM</sequence>
<dbReference type="EMBL" id="HBUF01377000">
    <property type="protein sequence ID" value="CAG6728732.1"/>
    <property type="molecule type" value="Transcribed_RNA"/>
</dbReference>
<accession>A0A8D8YHR6</accession>
<evidence type="ECO:0000256" key="1">
    <source>
        <dbReference type="SAM" id="MobiDB-lite"/>
    </source>
</evidence>
<feature type="compositionally biased region" description="Polar residues" evidence="1">
    <location>
        <begin position="55"/>
        <end position="72"/>
    </location>
</feature>
<feature type="compositionally biased region" description="Polar residues" evidence="1">
    <location>
        <begin position="1"/>
        <end position="13"/>
    </location>
</feature>
<name>A0A8D8YHR6_9HEMI</name>
<organism evidence="2">
    <name type="scientific">Cacopsylla melanoneura</name>
    <dbReference type="NCBI Taxonomy" id="428564"/>
    <lineage>
        <taxon>Eukaryota</taxon>
        <taxon>Metazoa</taxon>
        <taxon>Ecdysozoa</taxon>
        <taxon>Arthropoda</taxon>
        <taxon>Hexapoda</taxon>
        <taxon>Insecta</taxon>
        <taxon>Pterygota</taxon>
        <taxon>Neoptera</taxon>
        <taxon>Paraneoptera</taxon>
        <taxon>Hemiptera</taxon>
        <taxon>Sternorrhyncha</taxon>
        <taxon>Psylloidea</taxon>
        <taxon>Psyllidae</taxon>
        <taxon>Psyllinae</taxon>
        <taxon>Cacopsylla</taxon>
    </lineage>
</organism>
<protein>
    <submittedName>
        <fullName evidence="2">Uncharacterized protein</fullName>
    </submittedName>
</protein>
<feature type="compositionally biased region" description="Low complexity" evidence="1">
    <location>
        <begin position="45"/>
        <end position="54"/>
    </location>
</feature>
<proteinExistence type="predicted"/>
<evidence type="ECO:0000313" key="2">
    <source>
        <dbReference type="EMBL" id="CAG6728731.1"/>
    </source>
</evidence>